<feature type="transmembrane region" description="Helical" evidence="9">
    <location>
        <begin position="95"/>
        <end position="118"/>
    </location>
</feature>
<protein>
    <submittedName>
        <fullName evidence="10">High-affinity branched-chain amino acid transport system permease protein LivH</fullName>
    </submittedName>
</protein>
<evidence type="ECO:0000256" key="2">
    <source>
        <dbReference type="ARBA" id="ARBA00022448"/>
    </source>
</evidence>
<evidence type="ECO:0000256" key="5">
    <source>
        <dbReference type="ARBA" id="ARBA00022970"/>
    </source>
</evidence>
<name>A0A6S7CP57_9BURK</name>
<evidence type="ECO:0000256" key="1">
    <source>
        <dbReference type="ARBA" id="ARBA00004651"/>
    </source>
</evidence>
<dbReference type="InterPro" id="IPR052157">
    <property type="entry name" value="BCAA_transport_permease"/>
</dbReference>
<comment type="similarity">
    <text evidence="8">Belongs to the binding-protein-dependent transport system permease family. LivHM subfamily.</text>
</comment>
<dbReference type="PANTHER" id="PTHR11795">
    <property type="entry name" value="BRANCHED-CHAIN AMINO ACID TRANSPORT SYSTEM PERMEASE PROTEIN LIVH"/>
    <property type="match status" value="1"/>
</dbReference>
<dbReference type="Proteomes" id="UP000494115">
    <property type="component" value="Unassembled WGS sequence"/>
</dbReference>
<evidence type="ECO:0000313" key="10">
    <source>
        <dbReference type="EMBL" id="CAB3794556.1"/>
    </source>
</evidence>
<reference evidence="10 11" key="1">
    <citation type="submission" date="2020-04" db="EMBL/GenBank/DDBJ databases">
        <authorList>
            <person name="De Canck E."/>
        </authorList>
    </citation>
    <scope>NUCLEOTIDE SEQUENCE [LARGE SCALE GENOMIC DNA]</scope>
    <source>
        <strain evidence="10 11">LMG 28138</strain>
    </source>
</reference>
<dbReference type="GO" id="GO:0005886">
    <property type="term" value="C:plasma membrane"/>
    <property type="evidence" value="ECO:0007669"/>
    <property type="project" value="UniProtKB-SubCell"/>
</dbReference>
<feature type="transmembrane region" description="Helical" evidence="9">
    <location>
        <begin position="254"/>
        <end position="279"/>
    </location>
</feature>
<feature type="transmembrane region" description="Helical" evidence="9">
    <location>
        <begin position="191"/>
        <end position="214"/>
    </location>
</feature>
<evidence type="ECO:0000256" key="4">
    <source>
        <dbReference type="ARBA" id="ARBA00022692"/>
    </source>
</evidence>
<comment type="subcellular location">
    <subcellularLocation>
        <location evidence="1">Cell membrane</location>
        <topology evidence="1">Multi-pass membrane protein</topology>
    </subcellularLocation>
</comment>
<proteinExistence type="inferred from homology"/>
<evidence type="ECO:0000313" key="11">
    <source>
        <dbReference type="Proteomes" id="UP000494115"/>
    </source>
</evidence>
<evidence type="ECO:0000256" key="6">
    <source>
        <dbReference type="ARBA" id="ARBA00022989"/>
    </source>
</evidence>
<feature type="transmembrane region" description="Helical" evidence="9">
    <location>
        <begin position="226"/>
        <end position="248"/>
    </location>
</feature>
<keyword evidence="3" id="KW-1003">Cell membrane</keyword>
<keyword evidence="5" id="KW-0029">Amino-acid transport</keyword>
<dbReference type="PANTHER" id="PTHR11795:SF447">
    <property type="entry name" value="ABC TRANSPORTER PERMEASE PROTEIN"/>
    <property type="match status" value="1"/>
</dbReference>
<evidence type="ECO:0000256" key="8">
    <source>
        <dbReference type="ARBA" id="ARBA00037998"/>
    </source>
</evidence>
<dbReference type="AlphaFoldDB" id="A0A6S7CP57"/>
<keyword evidence="4 9" id="KW-0812">Transmembrane</keyword>
<dbReference type="GO" id="GO:0022857">
    <property type="term" value="F:transmembrane transporter activity"/>
    <property type="evidence" value="ECO:0007669"/>
    <property type="project" value="InterPro"/>
</dbReference>
<feature type="transmembrane region" description="Helical" evidence="9">
    <location>
        <begin position="39"/>
        <end position="59"/>
    </location>
</feature>
<evidence type="ECO:0000256" key="9">
    <source>
        <dbReference type="SAM" id="Phobius"/>
    </source>
</evidence>
<feature type="transmembrane region" description="Helical" evidence="9">
    <location>
        <begin position="65"/>
        <end position="83"/>
    </location>
</feature>
<accession>A0A6S7CP57</accession>
<dbReference type="Pfam" id="PF02653">
    <property type="entry name" value="BPD_transp_2"/>
    <property type="match status" value="1"/>
</dbReference>
<keyword evidence="2" id="KW-0813">Transport</keyword>
<feature type="transmembrane region" description="Helical" evidence="9">
    <location>
        <begin position="6"/>
        <end position="32"/>
    </location>
</feature>
<organism evidence="10 11">
    <name type="scientific">Pararobbsia alpina</name>
    <dbReference type="NCBI Taxonomy" id="621374"/>
    <lineage>
        <taxon>Bacteria</taxon>
        <taxon>Pseudomonadati</taxon>
        <taxon>Pseudomonadota</taxon>
        <taxon>Betaproteobacteria</taxon>
        <taxon>Burkholderiales</taxon>
        <taxon>Burkholderiaceae</taxon>
        <taxon>Pararobbsia</taxon>
    </lineage>
</organism>
<sequence length="291" mass="30519">MEHASVGWLLNIGVSMALSIAILALVSLGLAVMFGMMGIINLAHGEFLMFGAYVTLTLTRLHTPLWLAIPLAGLVVGVLGYAVERLLIRFLYGRLADSMLATWGLSLIMAQMTVLAFGPSTQGISTPLGSLSIDGYSFSLYAFVLIGCAVLLMALVYLMFTRTRYGVMARAAVQNPGMAAAVGINPRKLNALNFAFGAALAGWAGGLLAPMVGVMPSMGEAYIARAFMTVIVGGPGIITGTASSSLLLGGIENVVSYLSTPFFGQGALLIVAIIAVRLLPTGISGRWQRQL</sequence>
<dbReference type="CDD" id="cd06582">
    <property type="entry name" value="TM_PBP1_LivH_like"/>
    <property type="match status" value="1"/>
</dbReference>
<dbReference type="InterPro" id="IPR001851">
    <property type="entry name" value="ABC_transp_permease"/>
</dbReference>
<keyword evidence="11" id="KW-1185">Reference proteome</keyword>
<keyword evidence="7 9" id="KW-0472">Membrane</keyword>
<dbReference type="RefSeq" id="WP_175106229.1">
    <property type="nucleotide sequence ID" value="NZ_CADIKM010000019.1"/>
</dbReference>
<dbReference type="GO" id="GO:0006865">
    <property type="term" value="P:amino acid transport"/>
    <property type="evidence" value="ECO:0007669"/>
    <property type="project" value="UniProtKB-KW"/>
</dbReference>
<keyword evidence="6 9" id="KW-1133">Transmembrane helix</keyword>
<dbReference type="EMBL" id="CADIKM010000019">
    <property type="protein sequence ID" value="CAB3794556.1"/>
    <property type="molecule type" value="Genomic_DNA"/>
</dbReference>
<feature type="transmembrane region" description="Helical" evidence="9">
    <location>
        <begin position="138"/>
        <end position="160"/>
    </location>
</feature>
<gene>
    <name evidence="10" type="primary">livH_12</name>
    <name evidence="10" type="ORF">LMG28138_03731</name>
</gene>
<evidence type="ECO:0000256" key="3">
    <source>
        <dbReference type="ARBA" id="ARBA00022475"/>
    </source>
</evidence>
<evidence type="ECO:0000256" key="7">
    <source>
        <dbReference type="ARBA" id="ARBA00023136"/>
    </source>
</evidence>